<keyword evidence="1" id="KW-1185">Reference proteome</keyword>
<gene>
    <name evidence="2" type="primary">LOC136075996</name>
</gene>
<reference evidence="2" key="2">
    <citation type="submission" date="2025-08" db="UniProtKB">
        <authorList>
            <consortium name="RefSeq"/>
        </authorList>
    </citation>
    <scope>IDENTIFICATION</scope>
</reference>
<dbReference type="PANTHER" id="PTHR33395">
    <property type="entry name" value="TRANSCRIPTASE, PUTATIVE-RELATED-RELATED"/>
    <property type="match status" value="1"/>
</dbReference>
<reference evidence="1" key="1">
    <citation type="submission" date="2025-05" db="UniProtKB">
        <authorList>
            <consortium name="RefSeq"/>
        </authorList>
    </citation>
    <scope>NUCLEOTIDE SEQUENCE [LARGE SCALE GENOMIC DNA]</scope>
</reference>
<sequence length="202" mass="23088">MITKLILKAKGMFHKALLNEHAGDPVKFWESLKKVYPSKNKDEIILNNFEIDGEYTSNKSVIVSAFGKYFSSITNLLLKTYNPIINYVWKSKAPFKRRTEKQFLLRQISATDVDTIISALKTNKSAGYDNLHPSLLKDSKDEIKVPLSHIFNLVIKTGLVPNEWKIAKVLPILKSGNKLKFDNYRPISVLPIISKVFEEIVH</sequence>
<dbReference type="GeneID" id="136075996"/>
<dbReference type="RefSeq" id="XP_065645525.1">
    <property type="nucleotide sequence ID" value="XM_065789453.1"/>
</dbReference>
<name>A0ABM4B9F2_HYDVU</name>
<proteinExistence type="predicted"/>
<dbReference type="Proteomes" id="UP001652625">
    <property type="component" value="Chromosome 02"/>
</dbReference>
<protein>
    <submittedName>
        <fullName evidence="2">Uncharacterized protein LOC136075996</fullName>
    </submittedName>
</protein>
<evidence type="ECO:0000313" key="2">
    <source>
        <dbReference type="RefSeq" id="XP_065645525.1"/>
    </source>
</evidence>
<organism evidence="1 2">
    <name type="scientific">Hydra vulgaris</name>
    <name type="common">Hydra</name>
    <name type="synonym">Hydra attenuata</name>
    <dbReference type="NCBI Taxonomy" id="6087"/>
    <lineage>
        <taxon>Eukaryota</taxon>
        <taxon>Metazoa</taxon>
        <taxon>Cnidaria</taxon>
        <taxon>Hydrozoa</taxon>
        <taxon>Hydroidolina</taxon>
        <taxon>Anthoathecata</taxon>
        <taxon>Aplanulata</taxon>
        <taxon>Hydridae</taxon>
        <taxon>Hydra</taxon>
    </lineage>
</organism>
<dbReference type="PANTHER" id="PTHR33395:SF22">
    <property type="entry name" value="REVERSE TRANSCRIPTASE DOMAIN-CONTAINING PROTEIN"/>
    <property type="match status" value="1"/>
</dbReference>
<accession>A0ABM4B9F2</accession>
<evidence type="ECO:0000313" key="1">
    <source>
        <dbReference type="Proteomes" id="UP001652625"/>
    </source>
</evidence>